<evidence type="ECO:0000256" key="1">
    <source>
        <dbReference type="SAM" id="SignalP"/>
    </source>
</evidence>
<accession>D3F1J4</accession>
<evidence type="ECO:0000313" key="2">
    <source>
        <dbReference type="EMBL" id="ADB52157.1"/>
    </source>
</evidence>
<proteinExistence type="predicted"/>
<sequence precursor="true">MRSPAAAVAVFALLLALPVTARAAATADAAAAGPPQALAVQPATAGTLTPVRGVARTYELILHGVSPTLEAFDDSPGTGTQRITIAQLHAVLFGHPGAARKNAAISVGPRTMAVALLRGRYDRARRIARYRVRALRGARPLPRRLARPALFIDDFGGYSCHGNLNNSTALSLNPVDWEDPTVTQRMISDPGFAAPNTATDWESAGRFIATPCSVFVTFQSTDGRLGVQLAINENPMPNTGDESVECSLSGPDAYRYRCVQLWNRLSGMSRDVSWQLLPN</sequence>
<keyword evidence="1" id="KW-0732">Signal</keyword>
<gene>
    <name evidence="2" type="ordered locus">Cwoe_3740</name>
</gene>
<dbReference type="EMBL" id="CP001854">
    <property type="protein sequence ID" value="ADB52157.1"/>
    <property type="molecule type" value="Genomic_DNA"/>
</dbReference>
<evidence type="ECO:0000313" key="3">
    <source>
        <dbReference type="Proteomes" id="UP000008229"/>
    </source>
</evidence>
<feature type="chain" id="PRO_5003043418" evidence="1">
    <location>
        <begin position="24"/>
        <end position="279"/>
    </location>
</feature>
<dbReference type="Proteomes" id="UP000008229">
    <property type="component" value="Chromosome"/>
</dbReference>
<dbReference type="HOGENOM" id="CLU_996425_0_0_11"/>
<name>D3F1J4_CONWI</name>
<organism evidence="2 3">
    <name type="scientific">Conexibacter woesei (strain DSM 14684 / CCUG 47730 / CIP 108061 / JCM 11494 / NBRC 100937 / ID131577)</name>
    <dbReference type="NCBI Taxonomy" id="469383"/>
    <lineage>
        <taxon>Bacteria</taxon>
        <taxon>Bacillati</taxon>
        <taxon>Actinomycetota</taxon>
        <taxon>Thermoleophilia</taxon>
        <taxon>Solirubrobacterales</taxon>
        <taxon>Conexibacteraceae</taxon>
        <taxon>Conexibacter</taxon>
    </lineage>
</organism>
<reference evidence="2 3" key="1">
    <citation type="journal article" date="2010" name="Stand. Genomic Sci.">
        <title>Complete genome sequence of Conexibacter woesei type strain (ID131577).</title>
        <authorList>
            <person name="Pukall R."/>
            <person name="Lapidus A."/>
            <person name="Glavina Del Rio T."/>
            <person name="Copeland A."/>
            <person name="Tice H."/>
            <person name="Cheng J.-F."/>
            <person name="Lucas S."/>
            <person name="Chen F."/>
            <person name="Nolan M."/>
            <person name="Bruce D."/>
            <person name="Goodwin L."/>
            <person name="Pitluck S."/>
            <person name="Mavromatis K."/>
            <person name="Ivanova N."/>
            <person name="Ovchinnikova G."/>
            <person name="Pati A."/>
            <person name="Chen A."/>
            <person name="Palaniappan K."/>
            <person name="Land M."/>
            <person name="Hauser L."/>
            <person name="Chang Y.-J."/>
            <person name="Jeffries C.D."/>
            <person name="Chain P."/>
            <person name="Meincke L."/>
            <person name="Sims D."/>
            <person name="Brettin T."/>
            <person name="Detter J.C."/>
            <person name="Rohde M."/>
            <person name="Goeker M."/>
            <person name="Bristow J."/>
            <person name="Eisen J.A."/>
            <person name="Markowitz V."/>
            <person name="Kyrpides N.C."/>
            <person name="Klenk H.-P."/>
            <person name="Hugenholtz P."/>
        </authorList>
    </citation>
    <scope>NUCLEOTIDE SEQUENCE [LARGE SCALE GENOMIC DNA]</scope>
    <source>
        <strain evidence="3">DSM 14684 / CIP 108061 / JCM 11494 / NBRC 100937 / ID131577</strain>
    </source>
</reference>
<feature type="signal peptide" evidence="1">
    <location>
        <begin position="1"/>
        <end position="23"/>
    </location>
</feature>
<dbReference type="RefSeq" id="WP_012935208.1">
    <property type="nucleotide sequence ID" value="NC_013739.1"/>
</dbReference>
<reference evidence="3" key="2">
    <citation type="submission" date="2010-01" db="EMBL/GenBank/DDBJ databases">
        <title>The complete genome of Conexibacter woesei DSM 14684.</title>
        <authorList>
            <consortium name="US DOE Joint Genome Institute (JGI-PGF)"/>
            <person name="Lucas S."/>
            <person name="Copeland A."/>
            <person name="Lapidus A."/>
            <person name="Glavina del Rio T."/>
            <person name="Dalin E."/>
            <person name="Tice H."/>
            <person name="Bruce D."/>
            <person name="Goodwin L."/>
            <person name="Pitluck S."/>
            <person name="Kyrpides N."/>
            <person name="Mavromatis K."/>
            <person name="Ivanova N."/>
            <person name="Mikhailova N."/>
            <person name="Chertkov O."/>
            <person name="Brettin T."/>
            <person name="Detter J.C."/>
            <person name="Han C."/>
            <person name="Larimer F."/>
            <person name="Land M."/>
            <person name="Hauser L."/>
            <person name="Markowitz V."/>
            <person name="Cheng J.-F."/>
            <person name="Hugenholtz P."/>
            <person name="Woyke T."/>
            <person name="Wu D."/>
            <person name="Pukall R."/>
            <person name="Steenblock K."/>
            <person name="Schneider S."/>
            <person name="Klenk H.-P."/>
            <person name="Eisen J.A."/>
        </authorList>
    </citation>
    <scope>NUCLEOTIDE SEQUENCE [LARGE SCALE GENOMIC DNA]</scope>
    <source>
        <strain evidence="3">DSM 14684 / CIP 108061 / JCM 11494 / NBRC 100937 / ID131577</strain>
    </source>
</reference>
<keyword evidence="3" id="KW-1185">Reference proteome</keyword>
<protein>
    <submittedName>
        <fullName evidence="2">Uncharacterized protein</fullName>
    </submittedName>
</protein>
<dbReference type="KEGG" id="cwo:Cwoe_3740"/>
<dbReference type="AlphaFoldDB" id="D3F1J4"/>